<dbReference type="InterPro" id="IPR006938">
    <property type="entry name" value="DUF624"/>
</dbReference>
<dbReference type="EMBL" id="FNTX01000001">
    <property type="protein sequence ID" value="SED50097.1"/>
    <property type="molecule type" value="Genomic_DNA"/>
</dbReference>
<keyword evidence="1" id="KW-0812">Transmembrane</keyword>
<sequence>MTTTHAPHGWVPHGSIRRLSVLALGATWLVYLALLWVLACIPVVTAPAATVALVERVRAWDTDGDVPSCRRFLASMGRHGVARSATVVGVLVVYAVLAADLHALGLMEQGRRAAVLIWFAVSITAALLTAFVLPTLANSVVGLAALKRSALLAIARAPLAAAVVAATGVAALIVVSVPLSAPAVAVALAWLVGRIHSRAVDSVRVQSIADRRTEGEGHT</sequence>
<feature type="transmembrane region" description="Helical" evidence="1">
    <location>
        <begin position="157"/>
        <end position="190"/>
    </location>
</feature>
<keyword evidence="3" id="KW-1185">Reference proteome</keyword>
<evidence type="ECO:0000313" key="3">
    <source>
        <dbReference type="Proteomes" id="UP000199220"/>
    </source>
</evidence>
<feature type="transmembrane region" description="Helical" evidence="1">
    <location>
        <begin position="81"/>
        <end position="101"/>
    </location>
</feature>
<dbReference type="Proteomes" id="UP000199220">
    <property type="component" value="Unassembled WGS sequence"/>
</dbReference>
<feature type="transmembrane region" description="Helical" evidence="1">
    <location>
        <begin position="113"/>
        <end position="137"/>
    </location>
</feature>
<evidence type="ECO:0000256" key="1">
    <source>
        <dbReference type="SAM" id="Phobius"/>
    </source>
</evidence>
<name>A0A1H5B6R2_9MICO</name>
<protein>
    <recommendedName>
        <fullName evidence="4">Membrane protein YesL</fullName>
    </recommendedName>
</protein>
<keyword evidence="1" id="KW-1133">Transmembrane helix</keyword>
<feature type="transmembrane region" description="Helical" evidence="1">
    <location>
        <begin position="21"/>
        <end position="44"/>
    </location>
</feature>
<proteinExistence type="predicted"/>
<evidence type="ECO:0008006" key="4">
    <source>
        <dbReference type="Google" id="ProtNLM"/>
    </source>
</evidence>
<keyword evidence="1" id="KW-0472">Membrane</keyword>
<evidence type="ECO:0000313" key="2">
    <source>
        <dbReference type="EMBL" id="SED50097.1"/>
    </source>
</evidence>
<dbReference type="AlphaFoldDB" id="A0A1H5B6R2"/>
<dbReference type="Pfam" id="PF04854">
    <property type="entry name" value="DUF624"/>
    <property type="match status" value="1"/>
</dbReference>
<dbReference type="STRING" id="648782.SAMN04488554_0023"/>
<gene>
    <name evidence="2" type="ORF">SAMN04488554_0023</name>
</gene>
<dbReference type="RefSeq" id="WP_089771142.1">
    <property type="nucleotide sequence ID" value="NZ_FNTX01000001.1"/>
</dbReference>
<accession>A0A1H5B6R2</accession>
<organism evidence="2 3">
    <name type="scientific">Ruania alba</name>
    <dbReference type="NCBI Taxonomy" id="648782"/>
    <lineage>
        <taxon>Bacteria</taxon>
        <taxon>Bacillati</taxon>
        <taxon>Actinomycetota</taxon>
        <taxon>Actinomycetes</taxon>
        <taxon>Micrococcales</taxon>
        <taxon>Ruaniaceae</taxon>
        <taxon>Ruania</taxon>
    </lineage>
</organism>
<reference evidence="3" key="1">
    <citation type="submission" date="2016-10" db="EMBL/GenBank/DDBJ databases">
        <authorList>
            <person name="Varghese N."/>
            <person name="Submissions S."/>
        </authorList>
    </citation>
    <scope>NUCLEOTIDE SEQUENCE [LARGE SCALE GENOMIC DNA]</scope>
    <source>
        <strain evidence="3">DSM 21368</strain>
    </source>
</reference>